<dbReference type="Pfam" id="PF20125">
    <property type="entry name" value="DUF6515"/>
    <property type="match status" value="1"/>
</dbReference>
<dbReference type="EMBL" id="JAELYA010000002">
    <property type="protein sequence ID" value="MBO3275204.1"/>
    <property type="molecule type" value="Genomic_DNA"/>
</dbReference>
<comment type="caution">
    <text evidence="1">The sequence shown here is derived from an EMBL/GenBank/DDBJ whole genome shotgun (WGS) entry which is preliminary data.</text>
</comment>
<protein>
    <recommendedName>
        <fullName evidence="3">Glycine zipper family protein</fullName>
    </recommendedName>
</protein>
<evidence type="ECO:0000313" key="1">
    <source>
        <dbReference type="EMBL" id="MBO3275204.1"/>
    </source>
</evidence>
<dbReference type="Proteomes" id="UP000669060">
    <property type="component" value="Unassembled WGS sequence"/>
</dbReference>
<reference evidence="1 2" key="1">
    <citation type="submission" date="2020-12" db="EMBL/GenBank/DDBJ databases">
        <title>Pseudomonas schmalbachii sp. nov. isolated from millipede gut.</title>
        <authorList>
            <person name="Shelomi M."/>
        </authorList>
    </citation>
    <scope>NUCLEOTIDE SEQUENCE [LARGE SCALE GENOMIC DNA]</scope>
    <source>
        <strain evidence="1 2">Milli4</strain>
    </source>
</reference>
<proteinExistence type="predicted"/>
<dbReference type="InterPro" id="IPR045398">
    <property type="entry name" value="DUF6515"/>
</dbReference>
<name>A0ABS3TRJ5_9PSED</name>
<accession>A0ABS3TRJ5</accession>
<gene>
    <name evidence="1" type="ORF">JFY56_08215</name>
</gene>
<keyword evidence="2" id="KW-1185">Reference proteome</keyword>
<evidence type="ECO:0000313" key="2">
    <source>
        <dbReference type="Proteomes" id="UP000669060"/>
    </source>
</evidence>
<organism evidence="1 2">
    <name type="scientific">Pseudomonas schmalbachii</name>
    <dbReference type="NCBI Taxonomy" id="2816993"/>
    <lineage>
        <taxon>Bacteria</taxon>
        <taxon>Pseudomonadati</taxon>
        <taxon>Pseudomonadota</taxon>
        <taxon>Gammaproteobacteria</taxon>
        <taxon>Pseudomonadales</taxon>
        <taxon>Pseudomonadaceae</taxon>
        <taxon>Pseudomonas</taxon>
    </lineage>
</organism>
<sequence length="158" mass="17596">MPAGNSQVSWQGRSYYFKDGYWYRPMGARYMLIVPPYGVSIPYMPTYAQQVWIGAVPYFFAAGNYYIWQPDSQTYQAVSPPQGESTTLAESSYDVVAYPESGQAPEQQDRDRYECHRWAVGESDFDPAAASNAPPPDVAGKYKQAIGACLAGRGYSIN</sequence>
<evidence type="ECO:0008006" key="3">
    <source>
        <dbReference type="Google" id="ProtNLM"/>
    </source>
</evidence>